<protein>
    <submittedName>
        <fullName evidence="2">Putative group 1 glycosyl transferase</fullName>
    </submittedName>
</protein>
<dbReference type="EMBL" id="KF540249">
    <property type="protein sequence ID" value="AIF26863.1"/>
    <property type="molecule type" value="Genomic_DNA"/>
</dbReference>
<organism evidence="2">
    <name type="scientific">uncultured bacterium fosmid pJB135F11</name>
    <dbReference type="NCBI Taxonomy" id="1478051"/>
    <lineage>
        <taxon>Bacteria</taxon>
        <taxon>environmental samples</taxon>
    </lineage>
</organism>
<keyword evidence="2" id="KW-0808">Transferase</keyword>
<dbReference type="AlphaFoldDB" id="A0A0H3UA85"/>
<evidence type="ECO:0000259" key="1">
    <source>
        <dbReference type="Pfam" id="PF13439"/>
    </source>
</evidence>
<dbReference type="Pfam" id="PF13692">
    <property type="entry name" value="Glyco_trans_1_4"/>
    <property type="match status" value="1"/>
</dbReference>
<dbReference type="InterPro" id="IPR028098">
    <property type="entry name" value="Glyco_trans_4-like_N"/>
</dbReference>
<dbReference type="InterPro" id="IPR050194">
    <property type="entry name" value="Glycosyltransferase_grp1"/>
</dbReference>
<name>A0A0H3UA85_9BACT</name>
<feature type="domain" description="Glycosyltransferase subfamily 4-like N-terminal" evidence="1">
    <location>
        <begin position="12"/>
        <end position="215"/>
    </location>
</feature>
<dbReference type="SUPFAM" id="SSF53756">
    <property type="entry name" value="UDP-Glycosyltransferase/glycogen phosphorylase"/>
    <property type="match status" value="1"/>
</dbReference>
<dbReference type="PANTHER" id="PTHR45947">
    <property type="entry name" value="SULFOQUINOVOSYL TRANSFERASE SQD2"/>
    <property type="match status" value="1"/>
</dbReference>
<accession>A0A0H3UA85</accession>
<evidence type="ECO:0000313" key="2">
    <source>
        <dbReference type="EMBL" id="AIF26863.1"/>
    </source>
</evidence>
<proteinExistence type="predicted"/>
<sequence length="397" mass="44694">MRILILNTSECVGGAAIAARRLCQALDKQGMEARMMVCHRQTTSPQVLSASCSRWHFLWERLRIFLANGLSRRNLWKVDIACSGTDIIHTEAFRQADVIHLHWINQGYLSLGEIRRILASGKKVVWTLHDMWPFTGICHHSGLCEHFQEHCHDCPLLMHSTAHDLSWRVFHRKQECYLPSSLTFVGCSRWIADRARLSALTQGQRVEHIPNPVDFSTFHPMDRQEARRHWNLPLDRPLILFVAAKVTDADKGIHLLQQAYALLSDKPDVVVVGGQSAPMGEGFHSIPYVADETSMATLYAAVDAFVTPSLFENLPNVIAEAMSCGTPCVGFCTGGIPEMIDHLSNGYVARYADAEDLALGIRYVLQHDLRQAAIEKARAMFDPVAVARQYIHVYETE</sequence>
<dbReference type="PANTHER" id="PTHR45947:SF3">
    <property type="entry name" value="SULFOQUINOVOSYL TRANSFERASE SQD2"/>
    <property type="match status" value="1"/>
</dbReference>
<reference evidence="2" key="1">
    <citation type="submission" date="2013-08" db="EMBL/GenBank/DDBJ databases">
        <title>Comparison of modified E. coli strains.</title>
        <authorList>
            <person name="Juergensen J."/>
            <person name="Bonge A."/>
            <person name="Streit W.R."/>
        </authorList>
    </citation>
    <scope>NUCLEOTIDE SEQUENCE</scope>
</reference>
<dbReference type="GO" id="GO:0016757">
    <property type="term" value="F:glycosyltransferase activity"/>
    <property type="evidence" value="ECO:0007669"/>
    <property type="project" value="TreeGrafter"/>
</dbReference>
<dbReference type="Gene3D" id="3.40.50.2000">
    <property type="entry name" value="Glycogen Phosphorylase B"/>
    <property type="match status" value="2"/>
</dbReference>
<dbReference type="Pfam" id="PF13439">
    <property type="entry name" value="Glyco_transf_4"/>
    <property type="match status" value="1"/>
</dbReference>